<sequence>MTVPQPAAGSTRAQQGSVRRPELQGLRALAIILVVVYHVWIDRVPGGVDVFFLLTGFLLTGGLVRAAEARTLDVRRQWSRTLRRLEPAAAVVRDATHPSAMALRTGAVDPAPCSRHLCRSTTTGCVSRTGTARPCAGHAPVRPLRPRLRAEPAGRPRLLCGTARADVYPRAPPWTRLPDIPSNLTFLDIADTVCDTARCPAVIGNIVVYLDDNHLSATYSTTMADLLAEPLRTTQ</sequence>
<evidence type="ECO:0000313" key="3">
    <source>
        <dbReference type="EMBL" id="NMH75578.1"/>
    </source>
</evidence>
<keyword evidence="1" id="KW-1133">Transmembrane helix</keyword>
<dbReference type="RefSeq" id="WP_169393653.1">
    <property type="nucleotide sequence ID" value="NZ_BAAAJH010000016.1"/>
</dbReference>
<dbReference type="Proteomes" id="UP001296706">
    <property type="component" value="Unassembled WGS sequence"/>
</dbReference>
<dbReference type="GO" id="GO:0016746">
    <property type="term" value="F:acyltransferase activity"/>
    <property type="evidence" value="ECO:0007669"/>
    <property type="project" value="UniProtKB-KW"/>
</dbReference>
<name>A0ABX1R8N0_9PSEU</name>
<reference evidence="3 4" key="1">
    <citation type="submission" date="2020-04" db="EMBL/GenBank/DDBJ databases">
        <authorList>
            <person name="Klaysubun C."/>
            <person name="Duangmal K."/>
            <person name="Lipun K."/>
        </authorList>
    </citation>
    <scope>NUCLEOTIDE SEQUENCE [LARGE SCALE GENOMIC DNA]</scope>
    <source>
        <strain evidence="3 4">JCM 11839</strain>
    </source>
</reference>
<gene>
    <name evidence="3" type="ORF">HF577_00310</name>
</gene>
<dbReference type="InterPro" id="IPR050879">
    <property type="entry name" value="Acyltransferase_3"/>
</dbReference>
<evidence type="ECO:0000259" key="2">
    <source>
        <dbReference type="Pfam" id="PF19040"/>
    </source>
</evidence>
<evidence type="ECO:0000256" key="1">
    <source>
        <dbReference type="SAM" id="Phobius"/>
    </source>
</evidence>
<proteinExistence type="predicted"/>
<keyword evidence="3" id="KW-0012">Acyltransferase</keyword>
<keyword evidence="1" id="KW-0472">Membrane</keyword>
<feature type="transmembrane region" description="Helical" evidence="1">
    <location>
        <begin position="25"/>
        <end position="41"/>
    </location>
</feature>
<accession>A0ABX1R8N0</accession>
<keyword evidence="4" id="KW-1185">Reference proteome</keyword>
<dbReference type="Pfam" id="PF19040">
    <property type="entry name" value="SGNH"/>
    <property type="match status" value="1"/>
</dbReference>
<dbReference type="EMBL" id="JAAXKY010000001">
    <property type="protein sequence ID" value="NMH75578.1"/>
    <property type="molecule type" value="Genomic_DNA"/>
</dbReference>
<protein>
    <submittedName>
        <fullName evidence="3">Acyltransferase</fullName>
    </submittedName>
</protein>
<keyword evidence="3" id="KW-0808">Transferase</keyword>
<dbReference type="PANTHER" id="PTHR23028">
    <property type="entry name" value="ACETYLTRANSFERASE"/>
    <property type="match status" value="1"/>
</dbReference>
<dbReference type="PANTHER" id="PTHR23028:SF53">
    <property type="entry name" value="ACYL_TRANSF_3 DOMAIN-CONTAINING PROTEIN"/>
    <property type="match status" value="1"/>
</dbReference>
<feature type="domain" description="SGNH" evidence="2">
    <location>
        <begin position="154"/>
        <end position="228"/>
    </location>
</feature>
<organism evidence="3 4">
    <name type="scientific">Pseudonocardia xinjiangensis</name>
    <dbReference type="NCBI Taxonomy" id="75289"/>
    <lineage>
        <taxon>Bacteria</taxon>
        <taxon>Bacillati</taxon>
        <taxon>Actinomycetota</taxon>
        <taxon>Actinomycetes</taxon>
        <taxon>Pseudonocardiales</taxon>
        <taxon>Pseudonocardiaceae</taxon>
        <taxon>Pseudonocardia</taxon>
    </lineage>
</organism>
<feature type="transmembrane region" description="Helical" evidence="1">
    <location>
        <begin position="47"/>
        <end position="67"/>
    </location>
</feature>
<comment type="caution">
    <text evidence="3">The sequence shown here is derived from an EMBL/GenBank/DDBJ whole genome shotgun (WGS) entry which is preliminary data.</text>
</comment>
<keyword evidence="1" id="KW-0812">Transmembrane</keyword>
<evidence type="ECO:0000313" key="4">
    <source>
        <dbReference type="Proteomes" id="UP001296706"/>
    </source>
</evidence>
<dbReference type="InterPro" id="IPR043968">
    <property type="entry name" value="SGNH"/>
</dbReference>